<dbReference type="Pfam" id="PF01059">
    <property type="entry name" value="Oxidored_q5_N"/>
    <property type="match status" value="1"/>
</dbReference>
<evidence type="ECO:0000256" key="7">
    <source>
        <dbReference type="ARBA" id="ARBA00022692"/>
    </source>
</evidence>
<sequence>MLKLLIPVVFIPLISLTKPNNAWPMTAFSLFFLALAALITTPHSSNQFILSYPSVLSDSLAIPLTVLTLWISALMILASYNFLSNKDRPSSFIFLVSSLAASLVVFFLTANTMVFYVAFETSLVPTMFLILMWGAQPERLQASSYLILYTVTASLPLLVSLFLIFQKNGSTQMFMSLWDMPTNQYLLALWWLITIMAFLVKMPIYSLHLWLPKAHVEAPLAGSMILAAILLKLGSYGLIRLSSLYPHLNLSITAPVTTLCLIGACVTSAICLRQTDLKALIAYSSIGHMGLVTAAILSTSKWGWEGALVMMLAHGLSSSALFSIANSSYEVTHTRSLYLTKGLLTLFPTAALWWFMTCAANMSAPPSINLFGEILLLPPIMSISLALIPAIILSTLLSGTYSFMLYSSTQHGHPSNLSFALLAFSPRNHLLMLLHVAPLFSSILIPNFISLWL</sequence>
<feature type="transmembrane region" description="Helical" evidence="16">
    <location>
        <begin position="279"/>
        <end position="300"/>
    </location>
</feature>
<feature type="transmembrane region" description="Helical" evidence="16">
    <location>
        <begin position="185"/>
        <end position="207"/>
    </location>
</feature>
<keyword evidence="14 16" id="KW-0472">Membrane</keyword>
<feature type="transmembrane region" description="Helical" evidence="16">
    <location>
        <begin position="430"/>
        <end position="452"/>
    </location>
</feature>
<keyword evidence="12 16" id="KW-0830">Ubiquinone</keyword>
<evidence type="ECO:0000256" key="8">
    <source>
        <dbReference type="ARBA" id="ARBA00022967"/>
    </source>
</evidence>
<dbReference type="PANTHER" id="PTHR43507">
    <property type="entry name" value="NADH-UBIQUINONE OXIDOREDUCTASE CHAIN 4"/>
    <property type="match status" value="1"/>
</dbReference>
<feature type="transmembrane region" description="Helical" evidence="16">
    <location>
        <begin position="251"/>
        <end position="272"/>
    </location>
</feature>
<evidence type="ECO:0000256" key="3">
    <source>
        <dbReference type="ARBA" id="ARBA00012944"/>
    </source>
</evidence>
<evidence type="ECO:0000256" key="13">
    <source>
        <dbReference type="ARBA" id="ARBA00023128"/>
    </source>
</evidence>
<evidence type="ECO:0000256" key="12">
    <source>
        <dbReference type="ARBA" id="ARBA00023075"/>
    </source>
</evidence>
<feature type="transmembrane region" description="Helical" evidence="16">
    <location>
        <begin position="146"/>
        <end position="165"/>
    </location>
</feature>
<dbReference type="PANTHER" id="PTHR43507:SF20">
    <property type="entry name" value="NADH-UBIQUINONE OXIDOREDUCTASE CHAIN 4"/>
    <property type="match status" value="1"/>
</dbReference>
<dbReference type="AlphaFoldDB" id="A0A6H0EN21"/>
<feature type="domain" description="NADH:quinone oxidoreductase/Mrp antiporter transmembrane" evidence="17">
    <location>
        <begin position="111"/>
        <end position="397"/>
    </location>
</feature>
<dbReference type="InterPro" id="IPR003918">
    <property type="entry name" value="NADH_UbQ_OxRdtase"/>
</dbReference>
<dbReference type="InterPro" id="IPR000260">
    <property type="entry name" value="NADH4_N"/>
</dbReference>
<evidence type="ECO:0000256" key="6">
    <source>
        <dbReference type="ARBA" id="ARBA00022660"/>
    </source>
</evidence>
<feature type="transmembrane region" description="Helical" evidence="16">
    <location>
        <begin position="376"/>
        <end position="397"/>
    </location>
</feature>
<protein>
    <recommendedName>
        <fullName evidence="4 16">NADH-ubiquinone oxidoreductase chain 4</fullName>
        <ecNumber evidence="3 16">7.1.1.2</ecNumber>
    </recommendedName>
</protein>
<evidence type="ECO:0000256" key="9">
    <source>
        <dbReference type="ARBA" id="ARBA00022982"/>
    </source>
</evidence>
<comment type="catalytic activity">
    <reaction evidence="15 16">
        <text>a ubiquinone + NADH + 5 H(+)(in) = a ubiquinol + NAD(+) + 4 H(+)(out)</text>
        <dbReference type="Rhea" id="RHEA:29091"/>
        <dbReference type="Rhea" id="RHEA-COMP:9565"/>
        <dbReference type="Rhea" id="RHEA-COMP:9566"/>
        <dbReference type="ChEBI" id="CHEBI:15378"/>
        <dbReference type="ChEBI" id="CHEBI:16389"/>
        <dbReference type="ChEBI" id="CHEBI:17976"/>
        <dbReference type="ChEBI" id="CHEBI:57540"/>
        <dbReference type="ChEBI" id="CHEBI:57945"/>
        <dbReference type="EC" id="7.1.1.2"/>
    </reaction>
</comment>
<evidence type="ECO:0000256" key="11">
    <source>
        <dbReference type="ARBA" id="ARBA00023027"/>
    </source>
</evidence>
<feature type="domain" description="NADH:ubiquinone oxidoreductase chain 4 N-terminal" evidence="18">
    <location>
        <begin position="1"/>
        <end position="105"/>
    </location>
</feature>
<keyword evidence="10 16" id="KW-1133">Transmembrane helix</keyword>
<feature type="transmembrane region" description="Helical" evidence="16">
    <location>
        <begin position="90"/>
        <end position="108"/>
    </location>
</feature>
<comment type="subcellular location">
    <subcellularLocation>
        <location evidence="1 16">Mitochondrion membrane</location>
        <topology evidence="1 16">Multi-pass membrane protein</topology>
    </subcellularLocation>
</comment>
<proteinExistence type="inferred from homology"/>
<feature type="transmembrane region" description="Helical" evidence="16">
    <location>
        <begin position="337"/>
        <end position="356"/>
    </location>
</feature>
<evidence type="ECO:0000256" key="2">
    <source>
        <dbReference type="ARBA" id="ARBA00009025"/>
    </source>
</evidence>
<accession>A0A6H0EN21</accession>
<keyword evidence="6 16" id="KW-0679">Respiratory chain</keyword>
<keyword evidence="5 16" id="KW-0813">Transport</keyword>
<gene>
    <name evidence="19" type="primary">ND4</name>
</gene>
<evidence type="ECO:0000256" key="14">
    <source>
        <dbReference type="ARBA" id="ARBA00023136"/>
    </source>
</evidence>
<evidence type="ECO:0000256" key="10">
    <source>
        <dbReference type="ARBA" id="ARBA00022989"/>
    </source>
</evidence>
<organism evidence="19">
    <name type="scientific">Paralvinella hessleri</name>
    <dbReference type="NCBI Taxonomy" id="36111"/>
    <lineage>
        <taxon>Eukaryota</taxon>
        <taxon>Metazoa</taxon>
        <taxon>Spiralia</taxon>
        <taxon>Lophotrochozoa</taxon>
        <taxon>Annelida</taxon>
        <taxon>Polychaeta</taxon>
        <taxon>Sedentaria</taxon>
        <taxon>Canalipalpata</taxon>
        <taxon>Terebellida</taxon>
        <taxon>Terebelliformia</taxon>
        <taxon>Alvinellidae</taxon>
        <taxon>Paralvinella</taxon>
    </lineage>
</organism>
<keyword evidence="9 16" id="KW-0249">Electron transport</keyword>
<geneLocation type="mitochondrion" evidence="19"/>
<evidence type="ECO:0000256" key="5">
    <source>
        <dbReference type="ARBA" id="ARBA00022448"/>
    </source>
</evidence>
<feature type="transmembrane region" description="Helical" evidence="16">
    <location>
        <begin position="60"/>
        <end position="83"/>
    </location>
</feature>
<name>A0A6H0EN21_9ANNE</name>
<keyword evidence="11 16" id="KW-0520">NAD</keyword>
<keyword evidence="13 16" id="KW-0496">Mitochondrion</keyword>
<evidence type="ECO:0000256" key="15">
    <source>
        <dbReference type="ARBA" id="ARBA00049551"/>
    </source>
</evidence>
<dbReference type="Pfam" id="PF00361">
    <property type="entry name" value="Proton_antipo_M"/>
    <property type="match status" value="1"/>
</dbReference>
<dbReference type="EMBL" id="MK192098">
    <property type="protein sequence ID" value="QIT03440.1"/>
    <property type="molecule type" value="Genomic_DNA"/>
</dbReference>
<dbReference type="GO" id="GO:0031966">
    <property type="term" value="C:mitochondrial membrane"/>
    <property type="evidence" value="ECO:0007669"/>
    <property type="project" value="UniProtKB-SubCell"/>
</dbReference>
<evidence type="ECO:0000256" key="16">
    <source>
        <dbReference type="RuleBase" id="RU003297"/>
    </source>
</evidence>
<dbReference type="GO" id="GO:0042773">
    <property type="term" value="P:ATP synthesis coupled electron transport"/>
    <property type="evidence" value="ECO:0007669"/>
    <property type="project" value="InterPro"/>
</dbReference>
<feature type="transmembrane region" description="Helical" evidence="16">
    <location>
        <begin position="219"/>
        <end position="239"/>
    </location>
</feature>
<keyword evidence="7 16" id="KW-0812">Transmembrane</keyword>
<dbReference type="GO" id="GO:0008137">
    <property type="term" value="F:NADH dehydrogenase (ubiquinone) activity"/>
    <property type="evidence" value="ECO:0007669"/>
    <property type="project" value="UniProtKB-UniRule"/>
</dbReference>
<evidence type="ECO:0000256" key="1">
    <source>
        <dbReference type="ARBA" id="ARBA00004225"/>
    </source>
</evidence>
<evidence type="ECO:0000256" key="4">
    <source>
        <dbReference type="ARBA" id="ARBA00021006"/>
    </source>
</evidence>
<feature type="transmembrane region" description="Helical" evidence="16">
    <location>
        <begin position="114"/>
        <end position="134"/>
    </location>
</feature>
<comment type="similarity">
    <text evidence="2 16">Belongs to the complex I subunit 4 family.</text>
</comment>
<dbReference type="InterPro" id="IPR001750">
    <property type="entry name" value="ND/Mrp_TM"/>
</dbReference>
<evidence type="ECO:0000313" key="19">
    <source>
        <dbReference type="EMBL" id="QIT03440.1"/>
    </source>
</evidence>
<dbReference type="PRINTS" id="PR01437">
    <property type="entry name" value="NUOXDRDTASE4"/>
</dbReference>
<feature type="transmembrane region" description="Helical" evidence="16">
    <location>
        <begin position="306"/>
        <end position="325"/>
    </location>
</feature>
<dbReference type="GO" id="GO:0015990">
    <property type="term" value="P:electron transport coupled proton transport"/>
    <property type="evidence" value="ECO:0007669"/>
    <property type="project" value="TreeGrafter"/>
</dbReference>
<evidence type="ECO:0000259" key="18">
    <source>
        <dbReference type="Pfam" id="PF01059"/>
    </source>
</evidence>
<comment type="function">
    <text evidence="16">Core subunit of the mitochondrial membrane respiratory chain NADH dehydrogenase (Complex I) which catalyzes electron transfer from NADH through the respiratory chain, using ubiquinone as an electron acceptor. Essential for the catalytic activity and assembly of complex I.</text>
</comment>
<reference evidence="19" key="1">
    <citation type="journal article" date="2019" name="Mitochondrial DNA Part B Resour">
        <title>The complete mitochondrial genome of Paralvinella hessleri: an endemic species of deep-sea hydrothermal vent.</title>
        <authorList>
            <person name="Wang H."/>
            <person name="Zhang H."/>
            <person name="Wang M."/>
            <person name="Chen H."/>
            <person name="Lian C."/>
            <person name="Li C."/>
        </authorList>
    </citation>
    <scope>NUCLEOTIDE SEQUENCE</scope>
    <source>
        <tissue evidence="19">Whole body</tissue>
    </source>
</reference>
<dbReference type="GO" id="GO:0003954">
    <property type="term" value="F:NADH dehydrogenase activity"/>
    <property type="evidence" value="ECO:0007669"/>
    <property type="project" value="TreeGrafter"/>
</dbReference>
<dbReference type="EC" id="7.1.1.2" evidence="3 16"/>
<feature type="transmembrane region" description="Helical" evidence="16">
    <location>
        <begin position="21"/>
        <end position="40"/>
    </location>
</feature>
<dbReference type="GO" id="GO:0048039">
    <property type="term" value="F:ubiquinone binding"/>
    <property type="evidence" value="ECO:0007669"/>
    <property type="project" value="TreeGrafter"/>
</dbReference>
<evidence type="ECO:0000259" key="17">
    <source>
        <dbReference type="Pfam" id="PF00361"/>
    </source>
</evidence>
<keyword evidence="8" id="KW-1278">Translocase</keyword>